<dbReference type="HOGENOM" id="CLU_2360634_0_0_1"/>
<dbReference type="RefSeq" id="XP_007923097.1">
    <property type="nucleotide sequence ID" value="XM_007924906.1"/>
</dbReference>
<protein>
    <submittedName>
        <fullName evidence="1">Uncharacterized protein</fullName>
    </submittedName>
</protein>
<dbReference type="EMBL" id="KB446556">
    <property type="protein sequence ID" value="EME85509.1"/>
    <property type="molecule type" value="Genomic_DNA"/>
</dbReference>
<organism evidence="1 2">
    <name type="scientific">Pseudocercospora fijiensis (strain CIRAD86)</name>
    <name type="common">Black leaf streak disease fungus</name>
    <name type="synonym">Mycosphaerella fijiensis</name>
    <dbReference type="NCBI Taxonomy" id="383855"/>
    <lineage>
        <taxon>Eukaryota</taxon>
        <taxon>Fungi</taxon>
        <taxon>Dikarya</taxon>
        <taxon>Ascomycota</taxon>
        <taxon>Pezizomycotina</taxon>
        <taxon>Dothideomycetes</taxon>
        <taxon>Dothideomycetidae</taxon>
        <taxon>Mycosphaerellales</taxon>
        <taxon>Mycosphaerellaceae</taxon>
        <taxon>Pseudocercospora</taxon>
    </lineage>
</organism>
<evidence type="ECO:0000313" key="1">
    <source>
        <dbReference type="EMBL" id="EME85509.1"/>
    </source>
</evidence>
<evidence type="ECO:0000313" key="2">
    <source>
        <dbReference type="Proteomes" id="UP000016932"/>
    </source>
</evidence>
<dbReference type="OrthoDB" id="3244603at2759"/>
<reference evidence="1 2" key="1">
    <citation type="journal article" date="2012" name="PLoS Pathog.">
        <title>Diverse lifestyles and strategies of plant pathogenesis encoded in the genomes of eighteen Dothideomycetes fungi.</title>
        <authorList>
            <person name="Ohm R.A."/>
            <person name="Feau N."/>
            <person name="Henrissat B."/>
            <person name="Schoch C.L."/>
            <person name="Horwitz B.A."/>
            <person name="Barry K.W."/>
            <person name="Condon B.J."/>
            <person name="Copeland A.C."/>
            <person name="Dhillon B."/>
            <person name="Glaser F."/>
            <person name="Hesse C.N."/>
            <person name="Kosti I."/>
            <person name="LaButti K."/>
            <person name="Lindquist E.A."/>
            <person name="Lucas S."/>
            <person name="Salamov A.A."/>
            <person name="Bradshaw R.E."/>
            <person name="Ciuffetti L."/>
            <person name="Hamelin R.C."/>
            <person name="Kema G.H.J."/>
            <person name="Lawrence C."/>
            <person name="Scott J.A."/>
            <person name="Spatafora J.W."/>
            <person name="Turgeon B.G."/>
            <person name="de Wit P.J.G.M."/>
            <person name="Zhong S."/>
            <person name="Goodwin S.B."/>
            <person name="Grigoriev I.V."/>
        </authorList>
    </citation>
    <scope>NUCLEOTIDE SEQUENCE [LARGE SCALE GENOMIC DNA]</scope>
    <source>
        <strain evidence="1 2">CIRAD86</strain>
    </source>
</reference>
<dbReference type="KEGG" id="pfj:MYCFIDRAFT_210249"/>
<dbReference type="Proteomes" id="UP000016932">
    <property type="component" value="Unassembled WGS sequence"/>
</dbReference>
<sequence length="96" mass="11071">MLYIVNFQRLPTEPSMEIVLKRPWSDEVEDYTEYKRIRNLQREKQKAALKPVLTLATDGINEGKSTPIPELYDPETPQGTIYMLEHEAAGDSGQEF</sequence>
<dbReference type="VEuPathDB" id="FungiDB:MYCFIDRAFT_210249"/>
<dbReference type="eggNOG" id="ENOG502SF5I">
    <property type="taxonomic scope" value="Eukaryota"/>
</dbReference>
<keyword evidence="2" id="KW-1185">Reference proteome</keyword>
<accession>M3A323</accession>
<proteinExistence type="predicted"/>
<gene>
    <name evidence="1" type="ORF">MYCFIDRAFT_210249</name>
</gene>
<dbReference type="STRING" id="383855.M3A323"/>
<dbReference type="GeneID" id="19337037"/>
<dbReference type="AlphaFoldDB" id="M3A323"/>
<name>M3A323_PSEFD</name>